<evidence type="ECO:0000313" key="1">
    <source>
        <dbReference type="EMBL" id="MCJ2180147.1"/>
    </source>
</evidence>
<protein>
    <submittedName>
        <fullName evidence="1">Uncharacterized protein</fullName>
    </submittedName>
</protein>
<dbReference type="EMBL" id="JALHLE010000028">
    <property type="protein sequence ID" value="MCJ2180147.1"/>
    <property type="molecule type" value="Genomic_DNA"/>
</dbReference>
<evidence type="ECO:0000313" key="2">
    <source>
        <dbReference type="Proteomes" id="UP001162880"/>
    </source>
</evidence>
<dbReference type="RefSeq" id="WP_098108962.1">
    <property type="nucleotide sequence ID" value="NZ_JALHLE010000028.1"/>
</dbReference>
<name>A0ABT0B4Y3_9SPHN</name>
<organism evidence="1 2">
    <name type="scientific">Novosphingobium album</name>
    <name type="common">ex Hu et al. 2023</name>
    <dbReference type="NCBI Taxonomy" id="2930093"/>
    <lineage>
        <taxon>Bacteria</taxon>
        <taxon>Pseudomonadati</taxon>
        <taxon>Pseudomonadota</taxon>
        <taxon>Alphaproteobacteria</taxon>
        <taxon>Sphingomonadales</taxon>
        <taxon>Sphingomonadaceae</taxon>
        <taxon>Novosphingobium</taxon>
    </lineage>
</organism>
<reference evidence="1" key="1">
    <citation type="submission" date="2022-03" db="EMBL/GenBank/DDBJ databases">
        <title>Identification of a novel bacterium isolated from mangrove sediments.</title>
        <authorList>
            <person name="Pan X."/>
        </authorList>
    </citation>
    <scope>NUCLEOTIDE SEQUENCE</scope>
    <source>
        <strain evidence="1">B2580</strain>
    </source>
</reference>
<proteinExistence type="predicted"/>
<dbReference type="Proteomes" id="UP001162880">
    <property type="component" value="Unassembled WGS sequence"/>
</dbReference>
<keyword evidence="2" id="KW-1185">Reference proteome</keyword>
<comment type="caution">
    <text evidence="1">The sequence shown here is derived from an EMBL/GenBank/DDBJ whole genome shotgun (WGS) entry which is preliminary data.</text>
</comment>
<sequence>MLPPQRDLNLLPPKFAVKEFLRERQTRQDPARSLPPDQAVTAIAERYYKKRKAGSMSVAAAARAMAAYLESLNAFSMWRDEIAANSALGRPEGHRFNAFSMENVSIRDIGTSHVVKTVPCLAVSLVTAEVTAKRVRFESRPAYSALSLHAIERIYERLHLTYDRFEESLQGLVFQFVCGTSVNAAFRLYSSDSHDPDHPCFTAIPVKEGLLISAMRWILVDPGSVAVSVTGTAPRTSFRVPNLDAAFAVKLPKNSKFAWGLNSMLLRYHVPITFIARSEYGQKHKMFDAAWLMLASRLDLRDRRALLEQTILPNARTSKTWFDQNWSQETIENAHLARAILREDLINRDDPMPLGVFDFPFKLQGTTAT</sequence>
<gene>
    <name evidence="1" type="ORF">MTR64_16370</name>
</gene>
<accession>A0ABT0B4Y3</accession>